<proteinExistence type="predicted"/>
<feature type="compositionally biased region" description="Polar residues" evidence="1">
    <location>
        <begin position="1"/>
        <end position="21"/>
    </location>
</feature>
<protein>
    <recommendedName>
        <fullName evidence="4">C3H1-type domain-containing protein</fullName>
    </recommendedName>
</protein>
<name>A0A6A6U709_9PEZI</name>
<gene>
    <name evidence="2" type="ORF">BT63DRAFT_457274</name>
</gene>
<evidence type="ECO:0008006" key="4">
    <source>
        <dbReference type="Google" id="ProtNLM"/>
    </source>
</evidence>
<dbReference type="Proteomes" id="UP000799302">
    <property type="component" value="Unassembled WGS sequence"/>
</dbReference>
<accession>A0A6A6U709</accession>
<evidence type="ECO:0000313" key="2">
    <source>
        <dbReference type="EMBL" id="KAF2667972.1"/>
    </source>
</evidence>
<organism evidence="2 3">
    <name type="scientific">Microthyrium microscopicum</name>
    <dbReference type="NCBI Taxonomy" id="703497"/>
    <lineage>
        <taxon>Eukaryota</taxon>
        <taxon>Fungi</taxon>
        <taxon>Dikarya</taxon>
        <taxon>Ascomycota</taxon>
        <taxon>Pezizomycotina</taxon>
        <taxon>Dothideomycetes</taxon>
        <taxon>Dothideomycetes incertae sedis</taxon>
        <taxon>Microthyriales</taxon>
        <taxon>Microthyriaceae</taxon>
        <taxon>Microthyrium</taxon>
    </lineage>
</organism>
<reference evidence="2" key="1">
    <citation type="journal article" date="2020" name="Stud. Mycol.">
        <title>101 Dothideomycetes genomes: a test case for predicting lifestyles and emergence of pathogens.</title>
        <authorList>
            <person name="Haridas S."/>
            <person name="Albert R."/>
            <person name="Binder M."/>
            <person name="Bloem J."/>
            <person name="Labutti K."/>
            <person name="Salamov A."/>
            <person name="Andreopoulos B."/>
            <person name="Baker S."/>
            <person name="Barry K."/>
            <person name="Bills G."/>
            <person name="Bluhm B."/>
            <person name="Cannon C."/>
            <person name="Castanera R."/>
            <person name="Culley D."/>
            <person name="Daum C."/>
            <person name="Ezra D."/>
            <person name="Gonzalez J."/>
            <person name="Henrissat B."/>
            <person name="Kuo A."/>
            <person name="Liang C."/>
            <person name="Lipzen A."/>
            <person name="Lutzoni F."/>
            <person name="Magnuson J."/>
            <person name="Mondo S."/>
            <person name="Nolan M."/>
            <person name="Ohm R."/>
            <person name="Pangilinan J."/>
            <person name="Park H.-J."/>
            <person name="Ramirez L."/>
            <person name="Alfaro M."/>
            <person name="Sun H."/>
            <person name="Tritt A."/>
            <person name="Yoshinaga Y."/>
            <person name="Zwiers L.-H."/>
            <person name="Turgeon B."/>
            <person name="Goodwin S."/>
            <person name="Spatafora J."/>
            <person name="Crous P."/>
            <person name="Grigoriev I."/>
        </authorList>
    </citation>
    <scope>NUCLEOTIDE SEQUENCE</scope>
    <source>
        <strain evidence="2">CBS 115976</strain>
    </source>
</reference>
<keyword evidence="3" id="KW-1185">Reference proteome</keyword>
<dbReference type="AlphaFoldDB" id="A0A6A6U709"/>
<feature type="region of interest" description="Disordered" evidence="1">
    <location>
        <begin position="1"/>
        <end position="77"/>
    </location>
</feature>
<feature type="compositionally biased region" description="Polar residues" evidence="1">
    <location>
        <begin position="42"/>
        <end position="51"/>
    </location>
</feature>
<evidence type="ECO:0000256" key="1">
    <source>
        <dbReference type="SAM" id="MobiDB-lite"/>
    </source>
</evidence>
<sequence>MNSNLQAQQAYSPTSQSTPQRSAVAHTATTPIPTTPAPTTPNQSIWDTVYSQGLERSVNNPATPGSLPTITPPTPQERRLRRWNRPSGLRTILSRAIYDRDELEATCPVELRRGAGKCTRKTCHARFHLCANFQHGECIHNTWRHDEPLTQQLTRLATANKKMEQSFQAGGRRVGEVNSVKRVLIHTKRTCTSILNSVKCEDGDDCPRGHDHPAVRRSL</sequence>
<dbReference type="EMBL" id="MU004237">
    <property type="protein sequence ID" value="KAF2667972.1"/>
    <property type="molecule type" value="Genomic_DNA"/>
</dbReference>
<feature type="compositionally biased region" description="Polar residues" evidence="1">
    <location>
        <begin position="57"/>
        <end position="69"/>
    </location>
</feature>
<evidence type="ECO:0000313" key="3">
    <source>
        <dbReference type="Proteomes" id="UP000799302"/>
    </source>
</evidence>